<feature type="compositionally biased region" description="Polar residues" evidence="1">
    <location>
        <begin position="26"/>
        <end position="44"/>
    </location>
</feature>
<name>A0A368LFW9_9VIBR</name>
<feature type="compositionally biased region" description="Acidic residues" evidence="1">
    <location>
        <begin position="84"/>
        <end position="103"/>
    </location>
</feature>
<feature type="compositionally biased region" description="Polar residues" evidence="1">
    <location>
        <begin position="1"/>
        <end position="11"/>
    </location>
</feature>
<keyword evidence="3" id="KW-1185">Reference proteome</keyword>
<proteinExistence type="predicted"/>
<reference evidence="2 3" key="1">
    <citation type="journal article" date="2017" name="Elife">
        <title>Extensive horizontal gene transfer in cheese-associated bacteria.</title>
        <authorList>
            <person name="Bonham K.S."/>
            <person name="Wolfe B.E."/>
            <person name="Dutton R.J."/>
        </authorList>
    </citation>
    <scope>NUCLEOTIDE SEQUENCE [LARGE SCALE GENOMIC DNA]</scope>
    <source>
        <strain evidence="2 3">JB196</strain>
    </source>
</reference>
<feature type="compositionally biased region" description="Polar residues" evidence="1">
    <location>
        <begin position="60"/>
        <end position="78"/>
    </location>
</feature>
<comment type="caution">
    <text evidence="2">The sequence shown here is derived from an EMBL/GenBank/DDBJ whole genome shotgun (WGS) entry which is preliminary data.</text>
</comment>
<dbReference type="AlphaFoldDB" id="A0A368LFW9"/>
<dbReference type="Proteomes" id="UP000252479">
    <property type="component" value="Unassembled WGS sequence"/>
</dbReference>
<dbReference type="InterPro" id="IPR007433">
    <property type="entry name" value="DUF481"/>
</dbReference>
<dbReference type="EMBL" id="QPGL01000005">
    <property type="protein sequence ID" value="RCS68418.1"/>
    <property type="molecule type" value="Genomic_DNA"/>
</dbReference>
<evidence type="ECO:0000313" key="3">
    <source>
        <dbReference type="Proteomes" id="UP000252479"/>
    </source>
</evidence>
<feature type="region of interest" description="Disordered" evidence="1">
    <location>
        <begin position="1"/>
        <end position="146"/>
    </location>
</feature>
<protein>
    <submittedName>
        <fullName evidence="2">DUF481 domain-containing protein</fullName>
    </submittedName>
</protein>
<organism evidence="2 3">
    <name type="scientific">Vibrio casei</name>
    <dbReference type="NCBI Taxonomy" id="673372"/>
    <lineage>
        <taxon>Bacteria</taxon>
        <taxon>Pseudomonadati</taxon>
        <taxon>Pseudomonadota</taxon>
        <taxon>Gammaproteobacteria</taxon>
        <taxon>Vibrionales</taxon>
        <taxon>Vibrionaceae</taxon>
        <taxon>Vibrio</taxon>
    </lineage>
</organism>
<feature type="compositionally biased region" description="Acidic residues" evidence="1">
    <location>
        <begin position="111"/>
        <end position="126"/>
    </location>
</feature>
<evidence type="ECO:0000256" key="1">
    <source>
        <dbReference type="SAM" id="MobiDB-lite"/>
    </source>
</evidence>
<dbReference type="Pfam" id="PF04338">
    <property type="entry name" value="DUF481"/>
    <property type="match status" value="1"/>
</dbReference>
<sequence>MLYSAENSTISTDDKQENTSEDESASKPTPSWDESASTEIQQEILSPAEQDIIVEPAASNEATSLENSTKDQSTNPNTAPEVEILNDNESETTQDNDSGVDEEAIAKLLNESDDKDSNEEKEEAQEESPWKPEIEFGYQSRKGNDDNQSLNVRIAIGYIKGKMRNYGEVKIYREDEDGEEEEREQSYELQSDYKLGPKTYLYGSFKGIDSKYSSYFRDYTVSTGFGFQLSNTEKFKLEAEIGPGYRIQEPNTDEIDSDDPIFPENVQEAILRGNLTSVWKPFKTLSFEMQATVVSGSSNTRLDTEISAINNITEDIALKISHHRENLTRVPNDLENTDSTFKMNLLFRF</sequence>
<accession>A0A368LFW9</accession>
<evidence type="ECO:0000313" key="2">
    <source>
        <dbReference type="EMBL" id="RCS68418.1"/>
    </source>
</evidence>
<gene>
    <name evidence="2" type="ORF">CIK83_18080</name>
</gene>